<proteinExistence type="predicted"/>
<sequence>MDRVLSWLVESGFSKEWQVTFKALKLEGAAFHGLFYAPSGRPIWGQMGKEVYPRLKEAYISSGRKWDNDQVREEAKRMRRLVRQIKDDTINSQRQDYQTPDGKTEASPNLPQESTPQNRRGPVVSEGKRRLAHTTFLQKETKRSPE</sequence>
<feature type="region of interest" description="Disordered" evidence="1">
    <location>
        <begin position="83"/>
        <end position="146"/>
    </location>
</feature>
<accession>A0A3A2ZIY2</accession>
<dbReference type="STRING" id="2070753.A0A3A2ZIY2"/>
<dbReference type="OrthoDB" id="266718at2759"/>
<organism evidence="2 3">
    <name type="scientific">Aspergillus sclerotialis</name>
    <dbReference type="NCBI Taxonomy" id="2070753"/>
    <lineage>
        <taxon>Eukaryota</taxon>
        <taxon>Fungi</taxon>
        <taxon>Dikarya</taxon>
        <taxon>Ascomycota</taxon>
        <taxon>Pezizomycotina</taxon>
        <taxon>Eurotiomycetes</taxon>
        <taxon>Eurotiomycetidae</taxon>
        <taxon>Eurotiales</taxon>
        <taxon>Aspergillaceae</taxon>
        <taxon>Aspergillus</taxon>
        <taxon>Aspergillus subgen. Polypaecilum</taxon>
    </lineage>
</organism>
<dbReference type="GO" id="GO:0016301">
    <property type="term" value="F:kinase activity"/>
    <property type="evidence" value="ECO:0007669"/>
    <property type="project" value="UniProtKB-KW"/>
</dbReference>
<keyword evidence="2" id="KW-0808">Transferase</keyword>
<comment type="caution">
    <text evidence="2">The sequence shown here is derived from an EMBL/GenBank/DDBJ whole genome shotgun (WGS) entry which is preliminary data.</text>
</comment>
<gene>
    <name evidence="2" type="ORF">PHISCL_04555</name>
</gene>
<dbReference type="EMBL" id="MVGC01000135">
    <property type="protein sequence ID" value="RJE23108.1"/>
    <property type="molecule type" value="Genomic_DNA"/>
</dbReference>
<evidence type="ECO:0000256" key="1">
    <source>
        <dbReference type="SAM" id="MobiDB-lite"/>
    </source>
</evidence>
<protein>
    <submittedName>
        <fullName evidence="2">Kinase kinase kinase</fullName>
    </submittedName>
</protein>
<evidence type="ECO:0000313" key="2">
    <source>
        <dbReference type="EMBL" id="RJE23108.1"/>
    </source>
</evidence>
<dbReference type="AlphaFoldDB" id="A0A3A2ZIY2"/>
<keyword evidence="3" id="KW-1185">Reference proteome</keyword>
<reference evidence="3" key="1">
    <citation type="submission" date="2017-02" db="EMBL/GenBank/DDBJ databases">
        <authorList>
            <person name="Tafer H."/>
            <person name="Lopandic K."/>
        </authorList>
    </citation>
    <scope>NUCLEOTIDE SEQUENCE [LARGE SCALE GENOMIC DNA]</scope>
    <source>
        <strain evidence="3">CBS 366.77</strain>
    </source>
</reference>
<keyword evidence="2" id="KW-0418">Kinase</keyword>
<feature type="compositionally biased region" description="Polar residues" evidence="1">
    <location>
        <begin position="106"/>
        <end position="118"/>
    </location>
</feature>
<name>A0A3A2ZIY2_9EURO</name>
<evidence type="ECO:0000313" key="3">
    <source>
        <dbReference type="Proteomes" id="UP000266188"/>
    </source>
</evidence>
<dbReference type="Proteomes" id="UP000266188">
    <property type="component" value="Unassembled WGS sequence"/>
</dbReference>